<comment type="cofactor">
    <cofactor evidence="3">
        <name>Zn(2+)</name>
        <dbReference type="ChEBI" id="CHEBI:29105"/>
    </cofactor>
</comment>
<dbReference type="eggNOG" id="COG2309">
    <property type="taxonomic scope" value="Bacteria"/>
</dbReference>
<dbReference type="GO" id="GO:0046872">
    <property type="term" value="F:metal ion binding"/>
    <property type="evidence" value="ECO:0007669"/>
    <property type="project" value="UniProtKB-KW"/>
</dbReference>
<keyword evidence="9" id="KW-0482">Metalloprotease</keyword>
<evidence type="ECO:0000256" key="6">
    <source>
        <dbReference type="ARBA" id="ARBA00022670"/>
    </source>
</evidence>
<dbReference type="InterPro" id="IPR035097">
    <property type="entry name" value="M29_N-terminal"/>
</dbReference>
<evidence type="ECO:0000256" key="5">
    <source>
        <dbReference type="ARBA" id="ARBA00022438"/>
    </source>
</evidence>
<dbReference type="EMBL" id="AP011529">
    <property type="protein sequence ID" value="BAI80609.1"/>
    <property type="molecule type" value="Genomic_DNA"/>
</dbReference>
<dbReference type="GO" id="GO:0004177">
    <property type="term" value="F:aminopeptidase activity"/>
    <property type="evidence" value="ECO:0007669"/>
    <property type="project" value="UniProtKB-KW"/>
</dbReference>
<dbReference type="PRINTS" id="PR00919">
    <property type="entry name" value="THERMOPTASE"/>
</dbReference>
<keyword evidence="8 10" id="KW-0378">Hydrolase</keyword>
<evidence type="ECO:0000256" key="9">
    <source>
        <dbReference type="ARBA" id="ARBA00023049"/>
    </source>
</evidence>
<evidence type="ECO:0000256" key="7">
    <source>
        <dbReference type="ARBA" id="ARBA00022723"/>
    </source>
</evidence>
<dbReference type="HOGENOM" id="CLU_057697_0_0_0"/>
<protein>
    <submittedName>
        <fullName evidence="10">Peptidase M29, aminopeptidase II</fullName>
        <ecNumber evidence="10">3.4.11.-</ecNumber>
    </submittedName>
</protein>
<dbReference type="InterPro" id="IPR052170">
    <property type="entry name" value="M29_Exopeptidase"/>
</dbReference>
<evidence type="ECO:0000313" key="10">
    <source>
        <dbReference type="EMBL" id="BAI80609.1"/>
    </source>
</evidence>
<reference evidence="10 11" key="1">
    <citation type="journal article" date="2010" name="DNA Res.">
        <title>Bacterial lifestyle in a deep-sea hydrothermal vent chimney revealed by the genome sequence of the thermophilic bacterium Deferribacter desulfuricans SSM1.</title>
        <authorList>
            <person name="Takaki Y."/>
            <person name="Shimamura S."/>
            <person name="Nakagawa S."/>
            <person name="Fukuhara Y."/>
            <person name="Horikawa H."/>
            <person name="Ankai A."/>
            <person name="Harada T."/>
            <person name="Hosoyama A."/>
            <person name="Oguchi A."/>
            <person name="Fukui S."/>
            <person name="Fujita N."/>
            <person name="Takami H."/>
            <person name="Takai K."/>
        </authorList>
    </citation>
    <scope>NUCLEOTIDE SEQUENCE [LARGE SCALE GENOMIC DNA]</scope>
    <source>
        <strain evidence="11">DSM 14783 / JCM 11476 / NBRC 101012 / SSM1</strain>
    </source>
</reference>
<dbReference type="GO" id="GO:0006508">
    <property type="term" value="P:proteolysis"/>
    <property type="evidence" value="ECO:0007669"/>
    <property type="project" value="UniProtKB-KW"/>
</dbReference>
<evidence type="ECO:0000256" key="4">
    <source>
        <dbReference type="ARBA" id="ARBA00008236"/>
    </source>
</evidence>
<evidence type="ECO:0000313" key="11">
    <source>
        <dbReference type="Proteomes" id="UP000001520"/>
    </source>
</evidence>
<evidence type="ECO:0000256" key="3">
    <source>
        <dbReference type="ARBA" id="ARBA00001947"/>
    </source>
</evidence>
<keyword evidence="5 10" id="KW-0031">Aminopeptidase</keyword>
<dbReference type="STRING" id="639282.DEFDS_1140"/>
<gene>
    <name evidence="10" type="ordered locus">DEFDS_1140</name>
</gene>
<evidence type="ECO:0000256" key="8">
    <source>
        <dbReference type="ARBA" id="ARBA00022801"/>
    </source>
</evidence>
<dbReference type="InterPro" id="IPR000787">
    <property type="entry name" value="Peptidase_M29"/>
</dbReference>
<dbReference type="SUPFAM" id="SSF144052">
    <property type="entry name" value="Thermophilic metalloprotease-like"/>
    <property type="match status" value="1"/>
</dbReference>
<dbReference type="Gene3D" id="3.40.1830.10">
    <property type="entry name" value="Thermophilic metalloprotease (M29)"/>
    <property type="match status" value="1"/>
</dbReference>
<dbReference type="PANTHER" id="PTHR34448">
    <property type="entry name" value="AMINOPEPTIDASE"/>
    <property type="match status" value="1"/>
</dbReference>
<comment type="similarity">
    <text evidence="4">Belongs to the peptidase M29 family.</text>
</comment>
<comment type="cofactor">
    <cofactor evidence="2">
        <name>Mg(2+)</name>
        <dbReference type="ChEBI" id="CHEBI:18420"/>
    </cofactor>
</comment>
<dbReference type="Pfam" id="PF02073">
    <property type="entry name" value="Peptidase_M29"/>
    <property type="match status" value="1"/>
</dbReference>
<sequence length="367" mass="41723">MMITYEEKLAKLLCDYSLKVKKGDVVEIRGESCAEPLIRACYVYLLKIGAYPIVKMSFPEQMYYFYKYAEKEQLDFIPEVSKTAAETIDALIVIDSETNTRQLTNVDSKKVAINRKATRILKDIMFEREAKGEFKWVLAPYPTPSMAQDAEMSFEEYKEFVFNACKLNYDDPVKEWQKVSEFQDKIVDLLTGKKELVIKGFKTELKLNVDGRKWINCNGNHNMPDGEVFTSPVEDSADGVIFFDVPTAFMGVEVQDIELHFEKGKVVKATAKKGEEFLNRMLESDEGAKYVGEIAFGLNDDIVKPSKNILFDEKIGKTMHLAVGSSYPEAGGKNKSGLHWDLIKRMNNGGEVYVDGELVYKDGKFLI</sequence>
<dbReference type="EC" id="3.4.11.-" evidence="10"/>
<keyword evidence="11" id="KW-1185">Reference proteome</keyword>
<evidence type="ECO:0000256" key="1">
    <source>
        <dbReference type="ARBA" id="ARBA00001941"/>
    </source>
</evidence>
<comment type="cofactor">
    <cofactor evidence="1">
        <name>Co(2+)</name>
        <dbReference type="ChEBI" id="CHEBI:48828"/>
    </cofactor>
</comment>
<dbReference type="AlphaFoldDB" id="D3PDD6"/>
<evidence type="ECO:0000256" key="2">
    <source>
        <dbReference type="ARBA" id="ARBA00001946"/>
    </source>
</evidence>
<accession>D3PDD6</accession>
<dbReference type="Proteomes" id="UP000001520">
    <property type="component" value="Chromosome"/>
</dbReference>
<name>D3PDD6_DEFDS</name>
<dbReference type="PANTHER" id="PTHR34448:SF1">
    <property type="entry name" value="BLL6088 PROTEIN"/>
    <property type="match status" value="1"/>
</dbReference>
<keyword evidence="7" id="KW-0479">Metal-binding</keyword>
<dbReference type="KEGG" id="ddf:DEFDS_1140"/>
<organism evidence="10 11">
    <name type="scientific">Deferribacter desulfuricans (strain DSM 14783 / JCM 11476 / NBRC 101012 / SSM1)</name>
    <dbReference type="NCBI Taxonomy" id="639282"/>
    <lineage>
        <taxon>Bacteria</taxon>
        <taxon>Pseudomonadati</taxon>
        <taxon>Deferribacterota</taxon>
        <taxon>Deferribacteres</taxon>
        <taxon>Deferribacterales</taxon>
        <taxon>Deferribacteraceae</taxon>
        <taxon>Deferribacter</taxon>
    </lineage>
</organism>
<proteinExistence type="inferred from homology"/>
<keyword evidence="6" id="KW-0645">Protease</keyword>
<dbReference type="GO" id="GO:0008237">
    <property type="term" value="F:metallopeptidase activity"/>
    <property type="evidence" value="ECO:0007669"/>
    <property type="project" value="UniProtKB-KW"/>
</dbReference>